<accession>A0A8H6ZJU1</accession>
<keyword evidence="1" id="KW-0560">Oxidoreductase</keyword>
<organism evidence="5 6">
    <name type="scientific">Pleurotus ostreatus</name>
    <name type="common">Oyster mushroom</name>
    <name type="synonym">White-rot fungus</name>
    <dbReference type="NCBI Taxonomy" id="5322"/>
    <lineage>
        <taxon>Eukaryota</taxon>
        <taxon>Fungi</taxon>
        <taxon>Dikarya</taxon>
        <taxon>Basidiomycota</taxon>
        <taxon>Agaricomycotina</taxon>
        <taxon>Agaricomycetes</taxon>
        <taxon>Agaricomycetidae</taxon>
        <taxon>Agaricales</taxon>
        <taxon>Pleurotineae</taxon>
        <taxon>Pleurotaceae</taxon>
        <taxon>Pleurotus</taxon>
    </lineage>
</organism>
<evidence type="ECO:0000313" key="5">
    <source>
        <dbReference type="EMBL" id="KAF7422270.1"/>
    </source>
</evidence>
<name>A0A8H6ZJU1_PLEOS</name>
<gene>
    <name evidence="5" type="ORF">PC9H_010426</name>
</gene>
<dbReference type="PROSITE" id="PS00062">
    <property type="entry name" value="ALDOKETO_REDUCTASE_2"/>
    <property type="match status" value="1"/>
</dbReference>
<reference evidence="5" key="1">
    <citation type="submission" date="2019-07" db="EMBL/GenBank/DDBJ databases">
        <authorList>
            <person name="Palmer J.M."/>
        </authorList>
    </citation>
    <scope>NUCLEOTIDE SEQUENCE</scope>
    <source>
        <strain evidence="5">PC9</strain>
    </source>
</reference>
<evidence type="ECO:0000256" key="1">
    <source>
        <dbReference type="ARBA" id="ARBA00023002"/>
    </source>
</evidence>
<dbReference type="EMBL" id="JACETU010000008">
    <property type="protein sequence ID" value="KAF7422270.1"/>
    <property type="molecule type" value="Genomic_DNA"/>
</dbReference>
<evidence type="ECO:0000256" key="2">
    <source>
        <dbReference type="SAM" id="MobiDB-lite"/>
    </source>
</evidence>
<proteinExistence type="predicted"/>
<dbReference type="GeneID" id="59380244"/>
<dbReference type="SUPFAM" id="SSF51430">
    <property type="entry name" value="NAD(P)-linked oxidoreductase"/>
    <property type="match status" value="1"/>
</dbReference>
<dbReference type="PRINTS" id="PR00069">
    <property type="entry name" value="ALDKETRDTASE"/>
</dbReference>
<dbReference type="InterPro" id="IPR023210">
    <property type="entry name" value="NADP_OxRdtase_dom"/>
</dbReference>
<dbReference type="FunFam" id="3.20.20.100:FF:000002">
    <property type="entry name" value="2,5-diketo-D-gluconic acid reductase A"/>
    <property type="match status" value="1"/>
</dbReference>
<evidence type="ECO:0000256" key="3">
    <source>
        <dbReference type="SAM" id="Phobius"/>
    </source>
</evidence>
<comment type="caution">
    <text evidence="5">The sequence shown here is derived from an EMBL/GenBank/DDBJ whole genome shotgun (WGS) entry which is preliminary data.</text>
</comment>
<dbReference type="PROSITE" id="PS00798">
    <property type="entry name" value="ALDOKETO_REDUCTASE_1"/>
    <property type="match status" value="1"/>
</dbReference>
<dbReference type="Proteomes" id="UP000623687">
    <property type="component" value="Unassembled WGS sequence"/>
</dbReference>
<dbReference type="CDD" id="cd19071">
    <property type="entry name" value="AKR_AKR1-5-like"/>
    <property type="match status" value="1"/>
</dbReference>
<dbReference type="GO" id="GO:0016616">
    <property type="term" value="F:oxidoreductase activity, acting on the CH-OH group of donors, NAD or NADP as acceptor"/>
    <property type="evidence" value="ECO:0007669"/>
    <property type="project" value="UniProtKB-ARBA"/>
</dbReference>
<dbReference type="VEuPathDB" id="FungiDB:PC9H_010426"/>
<feature type="domain" description="NADP-dependent oxidoreductase" evidence="4">
    <location>
        <begin position="97"/>
        <end position="349"/>
    </location>
</feature>
<keyword evidence="3" id="KW-1133">Transmembrane helix</keyword>
<dbReference type="InterPro" id="IPR020471">
    <property type="entry name" value="AKR"/>
</dbReference>
<dbReference type="InterPro" id="IPR036812">
    <property type="entry name" value="NAD(P)_OxRdtase_dom_sf"/>
</dbReference>
<dbReference type="Pfam" id="PF00248">
    <property type="entry name" value="Aldo_ket_red"/>
    <property type="match status" value="1"/>
</dbReference>
<dbReference type="PANTHER" id="PTHR11732">
    <property type="entry name" value="ALDO/KETO REDUCTASE"/>
    <property type="match status" value="1"/>
</dbReference>
<evidence type="ECO:0000259" key="4">
    <source>
        <dbReference type="Pfam" id="PF00248"/>
    </source>
</evidence>
<dbReference type="AlphaFoldDB" id="A0A8H6ZJU1"/>
<dbReference type="InterPro" id="IPR018170">
    <property type="entry name" value="Aldo/ket_reductase_CS"/>
</dbReference>
<dbReference type="Gene3D" id="3.20.20.100">
    <property type="entry name" value="NADP-dependent oxidoreductase domain"/>
    <property type="match status" value="1"/>
</dbReference>
<feature type="region of interest" description="Disordered" evidence="2">
    <location>
        <begin position="1"/>
        <end position="25"/>
    </location>
</feature>
<evidence type="ECO:0000313" key="6">
    <source>
        <dbReference type="Proteomes" id="UP000623687"/>
    </source>
</evidence>
<keyword evidence="6" id="KW-1185">Reference proteome</keyword>
<keyword evidence="3" id="KW-0472">Membrane</keyword>
<dbReference type="RefSeq" id="XP_036627302.1">
    <property type="nucleotide sequence ID" value="XM_036779919.1"/>
</dbReference>
<keyword evidence="3" id="KW-0812">Transmembrane</keyword>
<sequence length="378" mass="42401">MTRYQLLPNDVDVEQADGNKETSSPQSAKAYFKGLAFRLLAIFTITYMLVRGLLSIPKPAFLQRGCHGRNTSMVGGLPSHFVLSTGAKIPSVALGVWRAEKDQVGEAVKVALKAGYRHIDGAWIYRNEQEVGQALKESGVPRDQVWLTSKASLWNTFHAPEDVEPTLDESLSYLGTDYLDLYIIHWPVAFYKDGTKYDRDLTADPYPTWQKLEEMVAKGKVKNIGVSNFNLRRMQNLTANPLKVKPVVNQVELNYWNPQPELLKWSQDNGIVLQAYSPLGSSEQVKETLSVPVIKDIASEMGITPAQVIISWHIQRGTIVLPKSVHPSRVEENFKVAALPKEAFDRLENAATSHPPQRVFNPSKNWGLDFDVFDDTPL</sequence>
<feature type="transmembrane region" description="Helical" evidence="3">
    <location>
        <begin position="35"/>
        <end position="54"/>
    </location>
</feature>
<protein>
    <recommendedName>
        <fullName evidence="4">NADP-dependent oxidoreductase domain-containing protein</fullName>
    </recommendedName>
</protein>
<dbReference type="OrthoDB" id="416253at2759"/>